<evidence type="ECO:0000313" key="3">
    <source>
        <dbReference type="Proteomes" id="UP000275777"/>
    </source>
</evidence>
<dbReference type="RefSeq" id="WP_152637847.1">
    <property type="nucleotide sequence ID" value="NZ_CP150454.1"/>
</dbReference>
<dbReference type="InterPro" id="IPR000182">
    <property type="entry name" value="GNAT_dom"/>
</dbReference>
<dbReference type="InterPro" id="IPR016181">
    <property type="entry name" value="Acyl_CoA_acyltransferase"/>
</dbReference>
<dbReference type="PROSITE" id="PS51186">
    <property type="entry name" value="GNAT"/>
    <property type="match status" value="1"/>
</dbReference>
<organism evidence="2 3">
    <name type="scientific">Chromobacterium violaceum</name>
    <dbReference type="NCBI Taxonomy" id="536"/>
    <lineage>
        <taxon>Bacteria</taxon>
        <taxon>Pseudomonadati</taxon>
        <taxon>Pseudomonadota</taxon>
        <taxon>Betaproteobacteria</taxon>
        <taxon>Neisseriales</taxon>
        <taxon>Chromobacteriaceae</taxon>
        <taxon>Chromobacterium</taxon>
    </lineage>
</organism>
<dbReference type="EMBL" id="LR134182">
    <property type="protein sequence ID" value="VEB43132.1"/>
    <property type="molecule type" value="Genomic_DNA"/>
</dbReference>
<dbReference type="CDD" id="cd04301">
    <property type="entry name" value="NAT_SF"/>
    <property type="match status" value="1"/>
</dbReference>
<dbReference type="Proteomes" id="UP000275777">
    <property type="component" value="Chromosome"/>
</dbReference>
<protein>
    <submittedName>
        <fullName evidence="2">Predicted acetyltransferase</fullName>
    </submittedName>
</protein>
<keyword evidence="2" id="KW-0808">Transferase</keyword>
<evidence type="ECO:0000259" key="1">
    <source>
        <dbReference type="PROSITE" id="PS51186"/>
    </source>
</evidence>
<dbReference type="AlphaFoldDB" id="A0A3S4HJ27"/>
<dbReference type="Gene3D" id="3.40.630.30">
    <property type="match status" value="1"/>
</dbReference>
<accession>A0A3S4HJ27</accession>
<sequence length="190" mass="20071">MEVSTAPYQELPQALRREINVMLHLAYQCEGEADLDETLHRAGLDAQSFCLLDGDGRVAAYAAVLGKSIAQQGQAYALGSLSCVATHPAMRGRGLGARAVKAASDWLRDCGRYDIAAFSCDAGLLPFYRAAAGWEAADVVLLANGDENALRSDMLGKAVVLELLSGRAQAAAASFQGAEINLDLPPGEFI</sequence>
<proteinExistence type="predicted"/>
<feature type="domain" description="N-acetyltransferase" evidence="1">
    <location>
        <begin position="1"/>
        <end position="157"/>
    </location>
</feature>
<gene>
    <name evidence="2" type="ORF">NCTC9695_03586</name>
</gene>
<evidence type="ECO:0000313" key="2">
    <source>
        <dbReference type="EMBL" id="VEB43132.1"/>
    </source>
</evidence>
<reference evidence="2 3" key="1">
    <citation type="submission" date="2018-12" db="EMBL/GenBank/DDBJ databases">
        <authorList>
            <consortium name="Pathogen Informatics"/>
        </authorList>
    </citation>
    <scope>NUCLEOTIDE SEQUENCE [LARGE SCALE GENOMIC DNA]</scope>
    <source>
        <strain evidence="2 3">NCTC9695</strain>
    </source>
</reference>
<dbReference type="Pfam" id="PF00583">
    <property type="entry name" value="Acetyltransf_1"/>
    <property type="match status" value="1"/>
</dbReference>
<dbReference type="SUPFAM" id="SSF55729">
    <property type="entry name" value="Acyl-CoA N-acyltransferases (Nat)"/>
    <property type="match status" value="1"/>
</dbReference>
<dbReference type="GO" id="GO:0016747">
    <property type="term" value="F:acyltransferase activity, transferring groups other than amino-acyl groups"/>
    <property type="evidence" value="ECO:0007669"/>
    <property type="project" value="InterPro"/>
</dbReference>
<name>A0A3S4HJ27_CHRVL</name>